<comment type="subcellular location">
    <subcellularLocation>
        <location evidence="1">Cell membrane</location>
        <topology evidence="1">Multi-pass membrane protein</topology>
    </subcellularLocation>
</comment>
<dbReference type="InterPro" id="IPR011701">
    <property type="entry name" value="MFS"/>
</dbReference>
<feature type="transmembrane region" description="Helical" evidence="6">
    <location>
        <begin position="363"/>
        <end position="386"/>
    </location>
</feature>
<feature type="transmembrane region" description="Helical" evidence="6">
    <location>
        <begin position="229"/>
        <end position="250"/>
    </location>
</feature>
<feature type="transmembrane region" description="Helical" evidence="6">
    <location>
        <begin position="136"/>
        <end position="158"/>
    </location>
</feature>
<evidence type="ECO:0000256" key="2">
    <source>
        <dbReference type="ARBA" id="ARBA00022448"/>
    </source>
</evidence>
<dbReference type="SUPFAM" id="SSF103473">
    <property type="entry name" value="MFS general substrate transporter"/>
    <property type="match status" value="1"/>
</dbReference>
<feature type="transmembrane region" description="Helical" evidence="6">
    <location>
        <begin position="338"/>
        <end position="357"/>
    </location>
</feature>
<dbReference type="InterPro" id="IPR036259">
    <property type="entry name" value="MFS_trans_sf"/>
</dbReference>
<evidence type="ECO:0000256" key="4">
    <source>
        <dbReference type="ARBA" id="ARBA00022989"/>
    </source>
</evidence>
<dbReference type="RefSeq" id="WP_307231701.1">
    <property type="nucleotide sequence ID" value="NZ_JAUSTT010000024.1"/>
</dbReference>
<evidence type="ECO:0000256" key="3">
    <source>
        <dbReference type="ARBA" id="ARBA00022692"/>
    </source>
</evidence>
<feature type="transmembrane region" description="Helical" evidence="6">
    <location>
        <begin position="12"/>
        <end position="34"/>
    </location>
</feature>
<evidence type="ECO:0000256" key="6">
    <source>
        <dbReference type="SAM" id="Phobius"/>
    </source>
</evidence>
<sequence length="523" mass="56041">MGTTNNNQRAALTLFTVGVFMAALDNGIISAALTTINRSFGVSASWGAWGVTLYSLGLAVSVPIVGKLSDKFGRKKLFMIEIALFGIGSLLVAVSQTFSMFLISRLIQSLGGGGIFIIGSSHVLSTLPKEKQGRALGLLGGMNGVAAVLGPNIGSFLLDLTGNWHWLFLINIPIAIVLIFCGVIFIQETSNPNDGPLDFLGSLLLSFAILSVMYGMTNLSGAELIKSLLTLKVYGFLLLGIVFAMLFIFFEKRVEENGHDPILSYSLIRKKQFQWTLLIGMLSGAFIAAVIFIPSYVEQVLGISAEKSGYWMTPLALASGIGAGLGGVIVDKRGPIKALFLASIITMIGFFLFPFWVENLWQFIVASTIAGIGFGITLGAPISVLATEGAGANKGSALGTLSVVRQIGLTIAPTIYAGFITRSFQSAGEKMINHLKDAGININDIPLEYLNSLHENMDQAAIEEAITNIPDPTVQQTIMNTLHDIAYEGFSGLYLTVAIISCLFFFAVGILALIRTRNKEKML</sequence>
<dbReference type="InterPro" id="IPR020846">
    <property type="entry name" value="MFS_dom"/>
</dbReference>
<name>A0ABT9WWT8_9BACI</name>
<dbReference type="Pfam" id="PF07690">
    <property type="entry name" value="MFS_1"/>
    <property type="match status" value="1"/>
</dbReference>
<evidence type="ECO:0000256" key="5">
    <source>
        <dbReference type="ARBA" id="ARBA00023136"/>
    </source>
</evidence>
<proteinExistence type="predicted"/>
<dbReference type="PANTHER" id="PTHR23501:SF190">
    <property type="entry name" value="MAJOR FACILITATOR SUPERFAMILY MFS_1"/>
    <property type="match status" value="1"/>
</dbReference>
<feature type="domain" description="Major facilitator superfamily (MFS) profile" evidence="7">
    <location>
        <begin position="11"/>
        <end position="519"/>
    </location>
</feature>
<dbReference type="PRINTS" id="PR01036">
    <property type="entry name" value="TCRTETB"/>
</dbReference>
<dbReference type="PANTHER" id="PTHR23501">
    <property type="entry name" value="MAJOR FACILITATOR SUPERFAMILY"/>
    <property type="match status" value="1"/>
</dbReference>
<feature type="transmembrane region" description="Helical" evidence="6">
    <location>
        <begin position="106"/>
        <end position="124"/>
    </location>
</feature>
<evidence type="ECO:0000256" key="1">
    <source>
        <dbReference type="ARBA" id="ARBA00004651"/>
    </source>
</evidence>
<keyword evidence="3 6" id="KW-0812">Transmembrane</keyword>
<keyword evidence="2" id="KW-0813">Transport</keyword>
<feature type="transmembrane region" description="Helical" evidence="6">
    <location>
        <begin position="197"/>
        <end position="217"/>
    </location>
</feature>
<dbReference type="Proteomes" id="UP001223586">
    <property type="component" value="Unassembled WGS sequence"/>
</dbReference>
<keyword evidence="9" id="KW-1185">Reference proteome</keyword>
<evidence type="ECO:0000259" key="7">
    <source>
        <dbReference type="PROSITE" id="PS50850"/>
    </source>
</evidence>
<dbReference type="Gene3D" id="1.20.1250.20">
    <property type="entry name" value="MFS general substrate transporter like domains"/>
    <property type="match status" value="1"/>
</dbReference>
<accession>A0ABT9WWT8</accession>
<protein>
    <submittedName>
        <fullName evidence="8">EmrB/QacA subfamily drug resistance transporter</fullName>
    </submittedName>
</protein>
<evidence type="ECO:0000313" key="9">
    <source>
        <dbReference type="Proteomes" id="UP001223586"/>
    </source>
</evidence>
<reference evidence="8 9" key="1">
    <citation type="submission" date="2023-07" db="EMBL/GenBank/DDBJ databases">
        <title>Genomic Encyclopedia of Type Strains, Phase IV (KMG-IV): sequencing the most valuable type-strain genomes for metagenomic binning, comparative biology and taxonomic classification.</title>
        <authorList>
            <person name="Goeker M."/>
        </authorList>
    </citation>
    <scope>NUCLEOTIDE SEQUENCE [LARGE SCALE GENOMIC DNA]</scope>
    <source>
        <strain evidence="8 9">DSM 23837</strain>
    </source>
</reference>
<feature type="transmembrane region" description="Helical" evidence="6">
    <location>
        <begin position="46"/>
        <end position="65"/>
    </location>
</feature>
<organism evidence="8 9">
    <name type="scientific">Bacillus chungangensis</name>
    <dbReference type="NCBI Taxonomy" id="587633"/>
    <lineage>
        <taxon>Bacteria</taxon>
        <taxon>Bacillati</taxon>
        <taxon>Bacillota</taxon>
        <taxon>Bacilli</taxon>
        <taxon>Bacillales</taxon>
        <taxon>Bacillaceae</taxon>
        <taxon>Bacillus</taxon>
    </lineage>
</organism>
<feature type="transmembrane region" description="Helical" evidence="6">
    <location>
        <begin position="492"/>
        <end position="514"/>
    </location>
</feature>
<dbReference type="CDD" id="cd17321">
    <property type="entry name" value="MFS_MMR_MDR_like"/>
    <property type="match status" value="1"/>
</dbReference>
<feature type="transmembrane region" description="Helical" evidence="6">
    <location>
        <begin position="398"/>
        <end position="419"/>
    </location>
</feature>
<feature type="transmembrane region" description="Helical" evidence="6">
    <location>
        <begin position="77"/>
        <end position="94"/>
    </location>
</feature>
<comment type="caution">
    <text evidence="8">The sequence shown here is derived from an EMBL/GenBank/DDBJ whole genome shotgun (WGS) entry which is preliminary data.</text>
</comment>
<dbReference type="PROSITE" id="PS50850">
    <property type="entry name" value="MFS"/>
    <property type="match status" value="1"/>
</dbReference>
<evidence type="ECO:0000313" key="8">
    <source>
        <dbReference type="EMBL" id="MDQ0177589.1"/>
    </source>
</evidence>
<gene>
    <name evidence="8" type="ORF">J2S08_003469</name>
</gene>
<keyword evidence="4 6" id="KW-1133">Transmembrane helix</keyword>
<feature type="transmembrane region" description="Helical" evidence="6">
    <location>
        <begin position="164"/>
        <end position="185"/>
    </location>
</feature>
<keyword evidence="5 6" id="KW-0472">Membrane</keyword>
<dbReference type="Gene3D" id="1.20.1720.10">
    <property type="entry name" value="Multidrug resistance protein D"/>
    <property type="match status" value="1"/>
</dbReference>
<dbReference type="EMBL" id="JAUSTT010000024">
    <property type="protein sequence ID" value="MDQ0177589.1"/>
    <property type="molecule type" value="Genomic_DNA"/>
</dbReference>
<feature type="transmembrane region" description="Helical" evidence="6">
    <location>
        <begin position="275"/>
        <end position="297"/>
    </location>
</feature>
<feature type="transmembrane region" description="Helical" evidence="6">
    <location>
        <begin position="309"/>
        <end position="331"/>
    </location>
</feature>